<keyword evidence="2" id="KW-1185">Reference proteome</keyword>
<evidence type="ECO:0000313" key="2">
    <source>
        <dbReference type="Proteomes" id="UP000315003"/>
    </source>
</evidence>
<dbReference type="EMBL" id="CP036272">
    <property type="protein sequence ID" value="QDT58021.1"/>
    <property type="molecule type" value="Genomic_DNA"/>
</dbReference>
<dbReference type="Proteomes" id="UP000315003">
    <property type="component" value="Chromosome"/>
</dbReference>
<dbReference type="AlphaFoldDB" id="A0A517SPG9"/>
<organism evidence="1 2">
    <name type="scientific">Stieleria bergensis</name>
    <dbReference type="NCBI Taxonomy" id="2528025"/>
    <lineage>
        <taxon>Bacteria</taxon>
        <taxon>Pseudomonadati</taxon>
        <taxon>Planctomycetota</taxon>
        <taxon>Planctomycetia</taxon>
        <taxon>Pirellulales</taxon>
        <taxon>Pirellulaceae</taxon>
        <taxon>Stieleria</taxon>
    </lineage>
</organism>
<gene>
    <name evidence="1" type="ORF">SV7mr_05100</name>
</gene>
<evidence type="ECO:0000313" key="1">
    <source>
        <dbReference type="EMBL" id="QDT58021.1"/>
    </source>
</evidence>
<name>A0A517SPG9_9BACT</name>
<sequence>MCPLIWIRCDGYQRTSISMDGEAAVFLSPRIEFASLFCISGVVSHDVSPS</sequence>
<protein>
    <submittedName>
        <fullName evidence="1">Uncharacterized protein</fullName>
    </submittedName>
</protein>
<reference evidence="1 2" key="1">
    <citation type="submission" date="2019-02" db="EMBL/GenBank/DDBJ databases">
        <title>Deep-cultivation of Planctomycetes and their phenomic and genomic characterization uncovers novel biology.</title>
        <authorList>
            <person name="Wiegand S."/>
            <person name="Jogler M."/>
            <person name="Boedeker C."/>
            <person name="Pinto D."/>
            <person name="Vollmers J."/>
            <person name="Rivas-Marin E."/>
            <person name="Kohn T."/>
            <person name="Peeters S.H."/>
            <person name="Heuer A."/>
            <person name="Rast P."/>
            <person name="Oberbeckmann S."/>
            <person name="Bunk B."/>
            <person name="Jeske O."/>
            <person name="Meyerdierks A."/>
            <person name="Storesund J.E."/>
            <person name="Kallscheuer N."/>
            <person name="Luecker S."/>
            <person name="Lage O.M."/>
            <person name="Pohl T."/>
            <person name="Merkel B.J."/>
            <person name="Hornburger P."/>
            <person name="Mueller R.-W."/>
            <person name="Bruemmer F."/>
            <person name="Labrenz M."/>
            <person name="Spormann A.M."/>
            <person name="Op den Camp H."/>
            <person name="Overmann J."/>
            <person name="Amann R."/>
            <person name="Jetten M.S.M."/>
            <person name="Mascher T."/>
            <person name="Medema M.H."/>
            <person name="Devos D.P."/>
            <person name="Kaster A.-K."/>
            <person name="Ovreas L."/>
            <person name="Rohde M."/>
            <person name="Galperin M.Y."/>
            <person name="Jogler C."/>
        </authorList>
    </citation>
    <scope>NUCLEOTIDE SEQUENCE [LARGE SCALE GENOMIC DNA]</scope>
    <source>
        <strain evidence="1 2">SV_7m_r</strain>
    </source>
</reference>
<accession>A0A517SPG9</accession>
<proteinExistence type="predicted"/>